<reference evidence="1" key="1">
    <citation type="journal article" date="2023" name="Mol. Phylogenet. Evol.">
        <title>Genome-scale phylogeny and comparative genomics of the fungal order Sordariales.</title>
        <authorList>
            <person name="Hensen N."/>
            <person name="Bonometti L."/>
            <person name="Westerberg I."/>
            <person name="Brannstrom I.O."/>
            <person name="Guillou S."/>
            <person name="Cros-Aarteil S."/>
            <person name="Calhoun S."/>
            <person name="Haridas S."/>
            <person name="Kuo A."/>
            <person name="Mondo S."/>
            <person name="Pangilinan J."/>
            <person name="Riley R."/>
            <person name="LaButti K."/>
            <person name="Andreopoulos B."/>
            <person name="Lipzen A."/>
            <person name="Chen C."/>
            <person name="Yan M."/>
            <person name="Daum C."/>
            <person name="Ng V."/>
            <person name="Clum A."/>
            <person name="Steindorff A."/>
            <person name="Ohm R.A."/>
            <person name="Martin F."/>
            <person name="Silar P."/>
            <person name="Natvig D.O."/>
            <person name="Lalanne C."/>
            <person name="Gautier V."/>
            <person name="Ament-Velasquez S.L."/>
            <person name="Kruys A."/>
            <person name="Hutchinson M.I."/>
            <person name="Powell A.J."/>
            <person name="Barry K."/>
            <person name="Miller A.N."/>
            <person name="Grigoriev I.V."/>
            <person name="Debuchy R."/>
            <person name="Gladieux P."/>
            <person name="Hiltunen Thoren M."/>
            <person name="Johannesson H."/>
        </authorList>
    </citation>
    <scope>NUCLEOTIDE SEQUENCE</scope>
    <source>
        <strain evidence="1">CBS 141.50</strain>
    </source>
</reference>
<dbReference type="GeneID" id="87817809"/>
<dbReference type="AlphaFoldDB" id="A0AAN6V0F3"/>
<reference evidence="1" key="2">
    <citation type="submission" date="2023-05" db="EMBL/GenBank/DDBJ databases">
        <authorList>
            <consortium name="Lawrence Berkeley National Laboratory"/>
            <person name="Steindorff A."/>
            <person name="Hensen N."/>
            <person name="Bonometti L."/>
            <person name="Westerberg I."/>
            <person name="Brannstrom I.O."/>
            <person name="Guillou S."/>
            <person name="Cros-Aarteil S."/>
            <person name="Calhoun S."/>
            <person name="Haridas S."/>
            <person name="Kuo A."/>
            <person name="Mondo S."/>
            <person name="Pangilinan J."/>
            <person name="Riley R."/>
            <person name="Labutti K."/>
            <person name="Andreopoulos B."/>
            <person name="Lipzen A."/>
            <person name="Chen C."/>
            <person name="Yanf M."/>
            <person name="Daum C."/>
            <person name="Ng V."/>
            <person name="Clum A."/>
            <person name="Ohm R."/>
            <person name="Martin F."/>
            <person name="Silar P."/>
            <person name="Natvig D."/>
            <person name="Lalanne C."/>
            <person name="Gautier V."/>
            <person name="Ament-Velasquez S.L."/>
            <person name="Kruys A."/>
            <person name="Hutchinson M.I."/>
            <person name="Powell A.J."/>
            <person name="Barry K."/>
            <person name="Miller A.N."/>
            <person name="Grigoriev I.V."/>
            <person name="Debuchy R."/>
            <person name="Gladieux P."/>
            <person name="Thoren M.H."/>
            <person name="Johannesson H."/>
        </authorList>
    </citation>
    <scope>NUCLEOTIDE SEQUENCE</scope>
    <source>
        <strain evidence="1">CBS 141.50</strain>
    </source>
</reference>
<proteinExistence type="predicted"/>
<evidence type="ECO:0000313" key="2">
    <source>
        <dbReference type="Proteomes" id="UP001302676"/>
    </source>
</evidence>
<dbReference type="EMBL" id="MU853597">
    <property type="protein sequence ID" value="KAK4142498.1"/>
    <property type="molecule type" value="Genomic_DNA"/>
</dbReference>
<protein>
    <submittedName>
        <fullName evidence="1">Uncharacterized protein</fullName>
    </submittedName>
</protein>
<evidence type="ECO:0000313" key="1">
    <source>
        <dbReference type="EMBL" id="KAK4142498.1"/>
    </source>
</evidence>
<organism evidence="1 2">
    <name type="scientific">Dichotomopilus funicola</name>
    <dbReference type="NCBI Taxonomy" id="1934379"/>
    <lineage>
        <taxon>Eukaryota</taxon>
        <taxon>Fungi</taxon>
        <taxon>Dikarya</taxon>
        <taxon>Ascomycota</taxon>
        <taxon>Pezizomycotina</taxon>
        <taxon>Sordariomycetes</taxon>
        <taxon>Sordariomycetidae</taxon>
        <taxon>Sordariales</taxon>
        <taxon>Chaetomiaceae</taxon>
        <taxon>Dichotomopilus</taxon>
    </lineage>
</organism>
<name>A0AAN6V0F3_9PEZI</name>
<dbReference type="RefSeq" id="XP_062635869.1">
    <property type="nucleotide sequence ID" value="XM_062781196.1"/>
</dbReference>
<accession>A0AAN6V0F3</accession>
<keyword evidence="2" id="KW-1185">Reference proteome</keyword>
<dbReference type="Proteomes" id="UP001302676">
    <property type="component" value="Unassembled WGS sequence"/>
</dbReference>
<comment type="caution">
    <text evidence="1">The sequence shown here is derived from an EMBL/GenBank/DDBJ whole genome shotgun (WGS) entry which is preliminary data.</text>
</comment>
<gene>
    <name evidence="1" type="ORF">C8A04DRAFT_29948</name>
</gene>
<sequence length="130" mass="14912">MSFSDSETSGAVRKADECTVVNNFDGERGYDYHEWKFTILRCLDYDGLRGFIDGTASLSPEATEHEKLEFMRKKISAYTTLRNSVSGWLATVAANGSYRDRLLQARFDNTYDAKRLWDVVHECCDEDVFN</sequence>